<gene>
    <name evidence="2" type="ORF">COS54_01515</name>
</gene>
<proteinExistence type="predicted"/>
<feature type="region of interest" description="Disordered" evidence="1">
    <location>
        <begin position="238"/>
        <end position="271"/>
    </location>
</feature>
<dbReference type="Proteomes" id="UP000229631">
    <property type="component" value="Unassembled WGS sequence"/>
</dbReference>
<dbReference type="PANTHER" id="PTHR47618">
    <property type="entry name" value="BIFUNCTIONAL OLIGORIBONUCLEASE AND PAP PHOSPHATASE NRNA"/>
    <property type="match status" value="1"/>
</dbReference>
<accession>A0A2M7BDH3</accession>
<dbReference type="InterPro" id="IPR038763">
    <property type="entry name" value="DHH_sf"/>
</dbReference>
<protein>
    <recommendedName>
        <fullName evidence="4">DDH domain-containing protein</fullName>
    </recommendedName>
</protein>
<dbReference type="EMBL" id="PEVC01000030">
    <property type="protein sequence ID" value="PIV01148.1"/>
    <property type="molecule type" value="Genomic_DNA"/>
</dbReference>
<evidence type="ECO:0008006" key="4">
    <source>
        <dbReference type="Google" id="ProtNLM"/>
    </source>
</evidence>
<evidence type="ECO:0000313" key="2">
    <source>
        <dbReference type="EMBL" id="PIV01148.1"/>
    </source>
</evidence>
<reference evidence="3" key="1">
    <citation type="submission" date="2017-09" db="EMBL/GenBank/DDBJ databases">
        <title>Depth-based differentiation of microbial function through sediment-hosted aquifers and enrichment of novel symbionts in the deep terrestrial subsurface.</title>
        <authorList>
            <person name="Probst A.J."/>
            <person name="Ladd B."/>
            <person name="Jarett J.K."/>
            <person name="Geller-Mcgrath D.E."/>
            <person name="Sieber C.M.K."/>
            <person name="Emerson J.B."/>
            <person name="Anantharaman K."/>
            <person name="Thomas B.C."/>
            <person name="Malmstrom R."/>
            <person name="Stieglmeier M."/>
            <person name="Klingl A."/>
            <person name="Woyke T."/>
            <person name="Ryan C.M."/>
            <person name="Banfield J.F."/>
        </authorList>
    </citation>
    <scope>NUCLEOTIDE SEQUENCE [LARGE SCALE GENOMIC DNA]</scope>
</reference>
<feature type="compositionally biased region" description="Basic and acidic residues" evidence="1">
    <location>
        <begin position="248"/>
        <end position="271"/>
    </location>
</feature>
<dbReference type="InterPro" id="IPR051319">
    <property type="entry name" value="Oligoribo/pAp-PDE_c-di-AMP_PDE"/>
</dbReference>
<organism evidence="2 3">
    <name type="scientific">Candidatus Shapirobacteria bacterium CG03_land_8_20_14_0_80_39_12</name>
    <dbReference type="NCBI Taxonomy" id="1974879"/>
    <lineage>
        <taxon>Bacteria</taxon>
        <taxon>Candidatus Shapironibacteriota</taxon>
    </lineage>
</organism>
<comment type="caution">
    <text evidence="2">The sequence shown here is derived from an EMBL/GenBank/DDBJ whole genome shotgun (WGS) entry which is preliminary data.</text>
</comment>
<dbReference type="PANTHER" id="PTHR47618:SF1">
    <property type="entry name" value="BIFUNCTIONAL OLIGORIBONUCLEASE AND PAP PHOSPHATASE NRNA"/>
    <property type="match status" value="1"/>
</dbReference>
<dbReference type="SUPFAM" id="SSF64182">
    <property type="entry name" value="DHH phosphoesterases"/>
    <property type="match status" value="1"/>
</dbReference>
<evidence type="ECO:0000313" key="3">
    <source>
        <dbReference type="Proteomes" id="UP000229631"/>
    </source>
</evidence>
<dbReference type="AlphaFoldDB" id="A0A2M7BDH3"/>
<name>A0A2M7BDH3_9BACT</name>
<evidence type="ECO:0000256" key="1">
    <source>
        <dbReference type="SAM" id="MobiDB-lite"/>
    </source>
</evidence>
<sequence>MNKNYPFPELKQRIETAGKTLIILPPKPSFDQVAASLALSLSLYGSNRNVSVVCSSPMMVEFNHLVGVEKISERIYGTDLVISLNYSADQIEKVSYNDDTGQPNVVIQPKTGAPALSQENVKFSYAGAGADLVITFGVKDLSLLNLPGLDLSQSFLVDIDTDALNPQFGHLNIIDSESASFGEVVMGIISGLSLSFSVDAAQNILAGLWRATQGLTKNTVSADTFETVSLCLRVGAQKPHPESQPAPVRREEFVPFPPKAREPKPSSEIEVRAKPPADWFEPKIFKGNNFNS</sequence>
<dbReference type="Gene3D" id="3.90.1640.10">
    <property type="entry name" value="inorganic pyrophosphatase (n-terminal core)"/>
    <property type="match status" value="2"/>
</dbReference>